<dbReference type="Proteomes" id="UP001215598">
    <property type="component" value="Unassembled WGS sequence"/>
</dbReference>
<feature type="chain" id="PRO_5042227390" description="Mid2 domain-containing protein" evidence="3">
    <location>
        <begin position="29"/>
        <end position="279"/>
    </location>
</feature>
<sequence>MKGSVWRAILTTTSRLLLALFSVALADADISPGICPERDEVGDTISKIEANVNGPGTVVCKYNGNVICAYFADGNLDTENSENSDLCHPHTKQPSTTTEATRTSCSISPTTPPASIGPASTQSIASTFTTSIATSAEGSSSRTSIAPASSTHPSTGSTSAQSNPRNERVAEIVGLSIGLPVFCALLGLFFVFRRRRGRAKQVMPYLESDVASSLRQRRTEKFRQALGIGQSGSERERLDSEGQTHPRGQTLTGRVHMIEARLDALAERLPDAAPPVYGT</sequence>
<reference evidence="4" key="1">
    <citation type="submission" date="2023-03" db="EMBL/GenBank/DDBJ databases">
        <title>Massive genome expansion in bonnet fungi (Mycena s.s.) driven by repeated elements and novel gene families across ecological guilds.</title>
        <authorList>
            <consortium name="Lawrence Berkeley National Laboratory"/>
            <person name="Harder C.B."/>
            <person name="Miyauchi S."/>
            <person name="Viragh M."/>
            <person name="Kuo A."/>
            <person name="Thoen E."/>
            <person name="Andreopoulos B."/>
            <person name="Lu D."/>
            <person name="Skrede I."/>
            <person name="Drula E."/>
            <person name="Henrissat B."/>
            <person name="Morin E."/>
            <person name="Kohler A."/>
            <person name="Barry K."/>
            <person name="LaButti K."/>
            <person name="Morin E."/>
            <person name="Salamov A."/>
            <person name="Lipzen A."/>
            <person name="Mereny Z."/>
            <person name="Hegedus B."/>
            <person name="Baldrian P."/>
            <person name="Stursova M."/>
            <person name="Weitz H."/>
            <person name="Taylor A."/>
            <person name="Grigoriev I.V."/>
            <person name="Nagy L.G."/>
            <person name="Martin F."/>
            <person name="Kauserud H."/>
        </authorList>
    </citation>
    <scope>NUCLEOTIDE SEQUENCE</scope>
    <source>
        <strain evidence="4">CBHHK182m</strain>
    </source>
</reference>
<keyword evidence="5" id="KW-1185">Reference proteome</keyword>
<keyword evidence="3" id="KW-0732">Signal</keyword>
<feature type="compositionally biased region" description="Polar residues" evidence="1">
    <location>
        <begin position="152"/>
        <end position="164"/>
    </location>
</feature>
<keyword evidence="2" id="KW-0812">Transmembrane</keyword>
<feature type="signal peptide" evidence="3">
    <location>
        <begin position="1"/>
        <end position="28"/>
    </location>
</feature>
<feature type="compositionally biased region" description="Low complexity" evidence="1">
    <location>
        <begin position="135"/>
        <end position="151"/>
    </location>
</feature>
<keyword evidence="2" id="KW-0472">Membrane</keyword>
<feature type="compositionally biased region" description="Polar residues" evidence="1">
    <location>
        <begin position="92"/>
        <end position="109"/>
    </location>
</feature>
<gene>
    <name evidence="4" type="ORF">B0H16DRAFT_263020</name>
</gene>
<feature type="region of interest" description="Disordered" evidence="1">
    <location>
        <begin position="225"/>
        <end position="248"/>
    </location>
</feature>
<evidence type="ECO:0008006" key="6">
    <source>
        <dbReference type="Google" id="ProtNLM"/>
    </source>
</evidence>
<evidence type="ECO:0000313" key="4">
    <source>
        <dbReference type="EMBL" id="KAJ7726749.1"/>
    </source>
</evidence>
<evidence type="ECO:0000256" key="2">
    <source>
        <dbReference type="SAM" id="Phobius"/>
    </source>
</evidence>
<evidence type="ECO:0000256" key="3">
    <source>
        <dbReference type="SAM" id="SignalP"/>
    </source>
</evidence>
<feature type="region of interest" description="Disordered" evidence="1">
    <location>
        <begin position="135"/>
        <end position="165"/>
    </location>
</feature>
<comment type="caution">
    <text evidence="4">The sequence shown here is derived from an EMBL/GenBank/DDBJ whole genome shotgun (WGS) entry which is preliminary data.</text>
</comment>
<proteinExistence type="predicted"/>
<protein>
    <recommendedName>
        <fullName evidence="6">Mid2 domain-containing protein</fullName>
    </recommendedName>
</protein>
<keyword evidence="2" id="KW-1133">Transmembrane helix</keyword>
<name>A0AAD7HTC2_9AGAR</name>
<dbReference type="AlphaFoldDB" id="A0AAD7HTC2"/>
<evidence type="ECO:0000313" key="5">
    <source>
        <dbReference type="Proteomes" id="UP001215598"/>
    </source>
</evidence>
<accession>A0AAD7HTC2</accession>
<feature type="compositionally biased region" description="Basic and acidic residues" evidence="1">
    <location>
        <begin position="233"/>
        <end position="244"/>
    </location>
</feature>
<dbReference type="EMBL" id="JARKIB010000184">
    <property type="protein sequence ID" value="KAJ7726749.1"/>
    <property type="molecule type" value="Genomic_DNA"/>
</dbReference>
<feature type="transmembrane region" description="Helical" evidence="2">
    <location>
        <begin position="172"/>
        <end position="192"/>
    </location>
</feature>
<feature type="region of interest" description="Disordered" evidence="1">
    <location>
        <begin position="80"/>
        <end position="121"/>
    </location>
</feature>
<organism evidence="4 5">
    <name type="scientific">Mycena metata</name>
    <dbReference type="NCBI Taxonomy" id="1033252"/>
    <lineage>
        <taxon>Eukaryota</taxon>
        <taxon>Fungi</taxon>
        <taxon>Dikarya</taxon>
        <taxon>Basidiomycota</taxon>
        <taxon>Agaricomycotina</taxon>
        <taxon>Agaricomycetes</taxon>
        <taxon>Agaricomycetidae</taxon>
        <taxon>Agaricales</taxon>
        <taxon>Marasmiineae</taxon>
        <taxon>Mycenaceae</taxon>
        <taxon>Mycena</taxon>
    </lineage>
</organism>
<evidence type="ECO:0000256" key="1">
    <source>
        <dbReference type="SAM" id="MobiDB-lite"/>
    </source>
</evidence>